<accession>A0A261S2J5</accession>
<keyword evidence="6 8" id="KW-1133">Transmembrane helix</keyword>
<evidence type="ECO:0000256" key="1">
    <source>
        <dbReference type="ARBA" id="ARBA00004429"/>
    </source>
</evidence>
<comment type="similarity">
    <text evidence="2">Belongs to the binding-protein-dependent transport system permease family. HisMQ subfamily.</text>
</comment>
<keyword evidence="4" id="KW-1003">Cell membrane</keyword>
<keyword evidence="5 8" id="KW-0812">Transmembrane</keyword>
<evidence type="ECO:0000256" key="2">
    <source>
        <dbReference type="ARBA" id="ARBA00010072"/>
    </source>
</evidence>
<dbReference type="Proteomes" id="UP000216020">
    <property type="component" value="Unassembled WGS sequence"/>
</dbReference>
<dbReference type="GO" id="GO:0022857">
    <property type="term" value="F:transmembrane transporter activity"/>
    <property type="evidence" value="ECO:0007669"/>
    <property type="project" value="InterPro"/>
</dbReference>
<organism evidence="10 11">
    <name type="scientific">Bordetella genomosp. 10</name>
    <dbReference type="NCBI Taxonomy" id="1416804"/>
    <lineage>
        <taxon>Bacteria</taxon>
        <taxon>Pseudomonadati</taxon>
        <taxon>Pseudomonadota</taxon>
        <taxon>Betaproteobacteria</taxon>
        <taxon>Burkholderiales</taxon>
        <taxon>Alcaligenaceae</taxon>
        <taxon>Bordetella</taxon>
    </lineage>
</organism>
<dbReference type="PROSITE" id="PS50928">
    <property type="entry name" value="ABC_TM1"/>
    <property type="match status" value="1"/>
</dbReference>
<evidence type="ECO:0000256" key="4">
    <source>
        <dbReference type="ARBA" id="ARBA00022475"/>
    </source>
</evidence>
<feature type="transmembrane region" description="Helical" evidence="8">
    <location>
        <begin position="54"/>
        <end position="81"/>
    </location>
</feature>
<comment type="subcellular location">
    <subcellularLocation>
        <location evidence="1">Cell inner membrane</location>
        <topology evidence="1">Multi-pass membrane protein</topology>
    </subcellularLocation>
    <subcellularLocation>
        <location evidence="8">Cell membrane</location>
        <topology evidence="8">Multi-pass membrane protein</topology>
    </subcellularLocation>
</comment>
<evidence type="ECO:0000256" key="3">
    <source>
        <dbReference type="ARBA" id="ARBA00022448"/>
    </source>
</evidence>
<feature type="transmembrane region" description="Helical" evidence="8">
    <location>
        <begin position="25"/>
        <end position="47"/>
    </location>
</feature>
<dbReference type="RefSeq" id="WP_094855991.1">
    <property type="nucleotide sequence ID" value="NZ_NEVM01000005.1"/>
</dbReference>
<dbReference type="EMBL" id="NEVM01000005">
    <property type="protein sequence ID" value="OZI31584.1"/>
    <property type="molecule type" value="Genomic_DNA"/>
</dbReference>
<evidence type="ECO:0000256" key="8">
    <source>
        <dbReference type="RuleBase" id="RU363032"/>
    </source>
</evidence>
<dbReference type="GO" id="GO:0043190">
    <property type="term" value="C:ATP-binding cassette (ABC) transporter complex"/>
    <property type="evidence" value="ECO:0007669"/>
    <property type="project" value="InterPro"/>
</dbReference>
<feature type="transmembrane region" description="Helical" evidence="8">
    <location>
        <begin position="101"/>
        <end position="117"/>
    </location>
</feature>
<dbReference type="SUPFAM" id="SSF161098">
    <property type="entry name" value="MetI-like"/>
    <property type="match status" value="1"/>
</dbReference>
<reference evidence="11" key="1">
    <citation type="submission" date="2017-05" db="EMBL/GenBank/DDBJ databases">
        <title>Complete and WGS of Bordetella genogroups.</title>
        <authorList>
            <person name="Spilker T."/>
            <person name="Lipuma J."/>
        </authorList>
    </citation>
    <scope>NUCLEOTIDE SEQUENCE [LARGE SCALE GENOMIC DNA]</scope>
    <source>
        <strain evidence="11">AU16122</strain>
    </source>
</reference>
<evidence type="ECO:0000313" key="11">
    <source>
        <dbReference type="Proteomes" id="UP000216020"/>
    </source>
</evidence>
<gene>
    <name evidence="10" type="ORF">CAL29_27225</name>
</gene>
<proteinExistence type="inferred from homology"/>
<feature type="domain" description="ABC transmembrane type-1" evidence="9">
    <location>
        <begin position="23"/>
        <end position="220"/>
    </location>
</feature>
<evidence type="ECO:0000256" key="6">
    <source>
        <dbReference type="ARBA" id="ARBA00022989"/>
    </source>
</evidence>
<dbReference type="InterPro" id="IPR035906">
    <property type="entry name" value="MetI-like_sf"/>
</dbReference>
<dbReference type="GO" id="GO:0006865">
    <property type="term" value="P:amino acid transport"/>
    <property type="evidence" value="ECO:0007669"/>
    <property type="project" value="TreeGrafter"/>
</dbReference>
<feature type="transmembrane region" description="Helical" evidence="8">
    <location>
        <begin position="201"/>
        <end position="223"/>
    </location>
</feature>
<dbReference type="AlphaFoldDB" id="A0A261S2J5"/>
<evidence type="ECO:0000313" key="10">
    <source>
        <dbReference type="EMBL" id="OZI31584.1"/>
    </source>
</evidence>
<evidence type="ECO:0000256" key="5">
    <source>
        <dbReference type="ARBA" id="ARBA00022692"/>
    </source>
</evidence>
<dbReference type="OrthoDB" id="6534575at2"/>
<dbReference type="InterPro" id="IPR010065">
    <property type="entry name" value="AA_ABC_transptr_permease_3TM"/>
</dbReference>
<comment type="caution">
    <text evidence="10">The sequence shown here is derived from an EMBL/GenBank/DDBJ whole genome shotgun (WGS) entry which is preliminary data.</text>
</comment>
<keyword evidence="3 8" id="KW-0813">Transport</keyword>
<dbReference type="PANTHER" id="PTHR30614:SF47">
    <property type="entry name" value="ABC TRANSPORTER PERMEASE"/>
    <property type="match status" value="1"/>
</dbReference>
<evidence type="ECO:0000256" key="7">
    <source>
        <dbReference type="ARBA" id="ARBA00023136"/>
    </source>
</evidence>
<evidence type="ECO:0000259" key="9">
    <source>
        <dbReference type="PROSITE" id="PS50928"/>
    </source>
</evidence>
<dbReference type="InterPro" id="IPR000515">
    <property type="entry name" value="MetI-like"/>
</dbReference>
<dbReference type="NCBIfam" id="TIGR01726">
    <property type="entry name" value="HEQRo_perm_3TM"/>
    <property type="match status" value="1"/>
</dbReference>
<dbReference type="Gene3D" id="1.10.3720.10">
    <property type="entry name" value="MetI-like"/>
    <property type="match status" value="1"/>
</dbReference>
<feature type="transmembrane region" description="Helical" evidence="8">
    <location>
        <begin position="168"/>
        <end position="189"/>
    </location>
</feature>
<keyword evidence="11" id="KW-1185">Reference proteome</keyword>
<keyword evidence="7 8" id="KW-0472">Membrane</keyword>
<sequence>MTISFNLAAVLTPGNLEILAHGIEVTLAVSAASWTAGMMLSMVLLAARLSKNRLLLFLAHAFISYHRNVPVLVQLMFWYFGISTLLPTGLRQSLQEIGSEFIFSAIALSLYISAYFCEDLRSGLRAILPGQHEAARALGFNFVRSMAYIIMPQCVRNAFPALMNNTIVLFKASSLGMAVGLAELTYVAREIENATFRTFEIYAVATAIYVVFCLLLMLAGDLVSRRYRKEQAR</sequence>
<protein>
    <submittedName>
        <fullName evidence="10">ABC transporter permease</fullName>
    </submittedName>
</protein>
<dbReference type="Pfam" id="PF00528">
    <property type="entry name" value="BPD_transp_1"/>
    <property type="match status" value="1"/>
</dbReference>
<dbReference type="PANTHER" id="PTHR30614">
    <property type="entry name" value="MEMBRANE COMPONENT OF AMINO ACID ABC TRANSPORTER"/>
    <property type="match status" value="1"/>
</dbReference>
<name>A0A261S2J5_9BORD</name>
<dbReference type="CDD" id="cd06261">
    <property type="entry name" value="TM_PBP2"/>
    <property type="match status" value="1"/>
</dbReference>
<dbReference type="InterPro" id="IPR043429">
    <property type="entry name" value="ArtM/GltK/GlnP/TcyL/YhdX-like"/>
</dbReference>